<dbReference type="AlphaFoldDB" id="F0IZS4"/>
<dbReference type="PANTHER" id="PTHR43798">
    <property type="entry name" value="MONOACYLGLYCEROL LIPASE"/>
    <property type="match status" value="1"/>
</dbReference>
<organism evidence="1 2">
    <name type="scientific">Acidiphilium multivorum (strain DSM 11245 / JCM 8867 / NBRC 100883 / AIU 301)</name>
    <dbReference type="NCBI Taxonomy" id="926570"/>
    <lineage>
        <taxon>Bacteria</taxon>
        <taxon>Pseudomonadati</taxon>
        <taxon>Pseudomonadota</taxon>
        <taxon>Alphaproteobacteria</taxon>
        <taxon>Acetobacterales</taxon>
        <taxon>Acidocellaceae</taxon>
        <taxon>Acidiphilium</taxon>
    </lineage>
</organism>
<proteinExistence type="predicted"/>
<evidence type="ECO:0000313" key="1">
    <source>
        <dbReference type="EMBL" id="BAJ81284.1"/>
    </source>
</evidence>
<dbReference type="GO" id="GO:0016020">
    <property type="term" value="C:membrane"/>
    <property type="evidence" value="ECO:0007669"/>
    <property type="project" value="TreeGrafter"/>
</dbReference>
<keyword evidence="2" id="KW-1185">Reference proteome</keyword>
<protein>
    <submittedName>
        <fullName evidence="1">Uncharacterized protein</fullName>
    </submittedName>
</protein>
<dbReference type="Proteomes" id="UP000007100">
    <property type="component" value="Chromosome"/>
</dbReference>
<evidence type="ECO:0000313" key="2">
    <source>
        <dbReference type="Proteomes" id="UP000007100"/>
    </source>
</evidence>
<dbReference type="OrthoDB" id="5492442at2"/>
<accession>F0IZS4</accession>
<gene>
    <name evidence="1" type="ordered locus">ACMV_19370</name>
</gene>
<dbReference type="SUPFAM" id="SSF53474">
    <property type="entry name" value="alpha/beta-Hydrolases"/>
    <property type="match status" value="1"/>
</dbReference>
<dbReference type="PANTHER" id="PTHR43798:SF33">
    <property type="entry name" value="HYDROLASE, PUTATIVE (AFU_ORTHOLOGUE AFUA_2G14860)-RELATED"/>
    <property type="match status" value="1"/>
</dbReference>
<dbReference type="Gene3D" id="3.40.50.1820">
    <property type="entry name" value="alpha/beta hydrolase"/>
    <property type="match status" value="1"/>
</dbReference>
<reference evidence="1 2" key="1">
    <citation type="submission" date="2010-12" db="EMBL/GenBank/DDBJ databases">
        <title>Whole genome sequence of Acidiphilium multivorum AIU301.</title>
        <authorList>
            <person name="Narita-Yamada S."/>
            <person name="Nakamura S."/>
            <person name="Ito N."/>
            <person name="Takarada H."/>
            <person name="Katano Y."/>
            <person name="Nakazawa H."/>
            <person name="Hosoyama A."/>
            <person name="Yamada R."/>
            <person name="Fujita N."/>
        </authorList>
    </citation>
    <scope>NUCLEOTIDE SEQUENCE [LARGE SCALE GENOMIC DNA]</scope>
    <source>
        <strain evidence="2">DSM 11245 / JCM 8867 / AIU301</strain>
    </source>
</reference>
<dbReference type="Pfam" id="PF00561">
    <property type="entry name" value="Abhydrolase_1"/>
    <property type="match status" value="1"/>
</dbReference>
<name>F0IZS4_ACIMA</name>
<dbReference type="HOGENOM" id="CLU_067539_0_0_5"/>
<dbReference type="EMBL" id="AP012035">
    <property type="protein sequence ID" value="BAJ81284.1"/>
    <property type="molecule type" value="Genomic_DNA"/>
</dbReference>
<dbReference type="RefSeq" id="WP_013640304.1">
    <property type="nucleotide sequence ID" value="NC_015186.1"/>
</dbReference>
<dbReference type="InterPro" id="IPR000073">
    <property type="entry name" value="AB_hydrolase_1"/>
</dbReference>
<sequence length="318" mass="34973">MSDLTTENRLIPSDTPGISLHLRRKRRTGIAAFGAERTLLLMHGATLPAESLYDVPVGEGAFMDVLAEAGFDVWALNVRGFGGSTRPAGMDGAPDAAPPQVSTAEAVRDLATAVDHIRAAQDLLQLTLIGMSWGGTVTGTYSATHPTNVAKLVLIAPQWLSDGPPRIDPGGPVPAYRRFDVHAFRNRWLEGVPTERQEEILPSAWFAAWAEIILASDPASKDGIIRAPAGVIQDVRDYWSVGRPFYEPEAITAPVLLLHGEWDLDVPLPRMSALFQRLTGARYRRWIEIGEATHMMVMERNRWQILSEILLFLRTLPG</sequence>
<dbReference type="InterPro" id="IPR050266">
    <property type="entry name" value="AB_hydrolase_sf"/>
</dbReference>
<dbReference type="KEGG" id="amv:ACMV_19370"/>
<dbReference type="InterPro" id="IPR029058">
    <property type="entry name" value="AB_hydrolase_fold"/>
</dbReference>